<name>A0A6A6E8V3_9PEZI</name>
<dbReference type="InterPro" id="IPR000719">
    <property type="entry name" value="Prot_kinase_dom"/>
</dbReference>
<proteinExistence type="predicted"/>
<evidence type="ECO:0000259" key="1">
    <source>
        <dbReference type="PROSITE" id="PS50011"/>
    </source>
</evidence>
<dbReference type="AlphaFoldDB" id="A0A6A6E8V3"/>
<accession>A0A6A6E8V3</accession>
<keyword evidence="3" id="KW-1185">Reference proteome</keyword>
<dbReference type="InterPro" id="IPR011009">
    <property type="entry name" value="Kinase-like_dom_sf"/>
</dbReference>
<gene>
    <name evidence="2" type="ORF">K469DRAFT_95219</name>
</gene>
<reference evidence="2" key="1">
    <citation type="journal article" date="2020" name="Stud. Mycol.">
        <title>101 Dothideomycetes genomes: a test case for predicting lifestyles and emergence of pathogens.</title>
        <authorList>
            <person name="Haridas S."/>
            <person name="Albert R."/>
            <person name="Binder M."/>
            <person name="Bloem J."/>
            <person name="Labutti K."/>
            <person name="Salamov A."/>
            <person name="Andreopoulos B."/>
            <person name="Baker S."/>
            <person name="Barry K."/>
            <person name="Bills G."/>
            <person name="Bluhm B."/>
            <person name="Cannon C."/>
            <person name="Castanera R."/>
            <person name="Culley D."/>
            <person name="Daum C."/>
            <person name="Ezra D."/>
            <person name="Gonzalez J."/>
            <person name="Henrissat B."/>
            <person name="Kuo A."/>
            <person name="Liang C."/>
            <person name="Lipzen A."/>
            <person name="Lutzoni F."/>
            <person name="Magnuson J."/>
            <person name="Mondo S."/>
            <person name="Nolan M."/>
            <person name="Ohm R."/>
            <person name="Pangilinan J."/>
            <person name="Park H.-J."/>
            <person name="Ramirez L."/>
            <person name="Alfaro M."/>
            <person name="Sun H."/>
            <person name="Tritt A."/>
            <person name="Yoshinaga Y."/>
            <person name="Zwiers L.-H."/>
            <person name="Turgeon B."/>
            <person name="Goodwin S."/>
            <person name="Spatafora J."/>
            <person name="Crous P."/>
            <person name="Grigoriev I."/>
        </authorList>
    </citation>
    <scope>NUCLEOTIDE SEQUENCE</scope>
    <source>
        <strain evidence="2">CBS 207.26</strain>
    </source>
</reference>
<dbReference type="OrthoDB" id="4062651at2759"/>
<organism evidence="2 3">
    <name type="scientific">Zopfia rhizophila CBS 207.26</name>
    <dbReference type="NCBI Taxonomy" id="1314779"/>
    <lineage>
        <taxon>Eukaryota</taxon>
        <taxon>Fungi</taxon>
        <taxon>Dikarya</taxon>
        <taxon>Ascomycota</taxon>
        <taxon>Pezizomycotina</taxon>
        <taxon>Dothideomycetes</taxon>
        <taxon>Dothideomycetes incertae sedis</taxon>
        <taxon>Zopfiaceae</taxon>
        <taxon>Zopfia</taxon>
    </lineage>
</organism>
<dbReference type="Pfam" id="PF00069">
    <property type="entry name" value="Pkinase"/>
    <property type="match status" value="1"/>
</dbReference>
<feature type="domain" description="Protein kinase" evidence="1">
    <location>
        <begin position="1"/>
        <end position="142"/>
    </location>
</feature>
<protein>
    <recommendedName>
        <fullName evidence="1">Protein kinase domain-containing protein</fullName>
    </recommendedName>
</protein>
<dbReference type="Proteomes" id="UP000800200">
    <property type="component" value="Unassembled WGS sequence"/>
</dbReference>
<dbReference type="GO" id="GO:0005524">
    <property type="term" value="F:ATP binding"/>
    <property type="evidence" value="ECO:0007669"/>
    <property type="project" value="InterPro"/>
</dbReference>
<dbReference type="GO" id="GO:0044773">
    <property type="term" value="P:mitotic DNA damage checkpoint signaling"/>
    <property type="evidence" value="ECO:0007669"/>
    <property type="project" value="TreeGrafter"/>
</dbReference>
<dbReference type="GO" id="GO:0004674">
    <property type="term" value="F:protein serine/threonine kinase activity"/>
    <property type="evidence" value="ECO:0007669"/>
    <property type="project" value="TreeGrafter"/>
</dbReference>
<dbReference type="PANTHER" id="PTHR44167:SF24">
    <property type="entry name" value="SERINE_THREONINE-PROTEIN KINASE CHK2"/>
    <property type="match status" value="1"/>
</dbReference>
<dbReference type="SUPFAM" id="SSF56112">
    <property type="entry name" value="Protein kinase-like (PK-like)"/>
    <property type="match status" value="1"/>
</dbReference>
<evidence type="ECO:0000313" key="3">
    <source>
        <dbReference type="Proteomes" id="UP000800200"/>
    </source>
</evidence>
<sequence>MFPVGDRDLGRFLHEMGEDTSVTRKIEKIWLRQWFSCLISDLAYIHTKGVRHQDIKPSNIVHRGDLIFFTDFNSAAQCEPGCTTSTENPARKSAMYSAPEVLDRLRDDHSLTRHGTGTDIFSLGCAFYRYATCNRRSLCRLS</sequence>
<evidence type="ECO:0000313" key="2">
    <source>
        <dbReference type="EMBL" id="KAF2188407.1"/>
    </source>
</evidence>
<dbReference type="GO" id="GO:0005634">
    <property type="term" value="C:nucleus"/>
    <property type="evidence" value="ECO:0007669"/>
    <property type="project" value="TreeGrafter"/>
</dbReference>
<dbReference type="Gene3D" id="1.10.510.10">
    <property type="entry name" value="Transferase(Phosphotransferase) domain 1"/>
    <property type="match status" value="1"/>
</dbReference>
<dbReference type="PROSITE" id="PS50011">
    <property type="entry name" value="PROTEIN_KINASE_DOM"/>
    <property type="match status" value="1"/>
</dbReference>
<dbReference type="EMBL" id="ML994624">
    <property type="protein sequence ID" value="KAF2188407.1"/>
    <property type="molecule type" value="Genomic_DNA"/>
</dbReference>
<dbReference type="PANTHER" id="PTHR44167">
    <property type="entry name" value="OVARIAN-SPECIFIC SERINE/THREONINE-PROTEIN KINASE LOK-RELATED"/>
    <property type="match status" value="1"/>
</dbReference>